<dbReference type="Gene3D" id="1.20.80.10">
    <property type="match status" value="1"/>
</dbReference>
<evidence type="ECO:0000256" key="2">
    <source>
        <dbReference type="ARBA" id="ARBA00023121"/>
    </source>
</evidence>
<dbReference type="OrthoDB" id="346910at2759"/>
<comment type="similarity">
    <text evidence="1">Belongs to the ACBP family.</text>
</comment>
<sequence length="109" mass="12352">MTADKKQVEFEKAVEIVQGLPKDGDEKPSQTEQLAFYALYKQATIGNVNIPRPGILDFTGKAKWDAWKEKEGLSKEDAQAEYVKLLREYLEKFSDKEQATKLLAQLDSA</sequence>
<gene>
    <name evidence="4" type="ORF">CROQUDRAFT_132120</name>
</gene>
<dbReference type="GO" id="GO:0006631">
    <property type="term" value="P:fatty acid metabolic process"/>
    <property type="evidence" value="ECO:0007669"/>
    <property type="project" value="TreeGrafter"/>
</dbReference>
<dbReference type="PROSITE" id="PS51228">
    <property type="entry name" value="ACB_2"/>
    <property type="match status" value="1"/>
</dbReference>
<dbReference type="GO" id="GO:0000062">
    <property type="term" value="F:fatty-acyl-CoA binding"/>
    <property type="evidence" value="ECO:0007669"/>
    <property type="project" value="InterPro"/>
</dbReference>
<dbReference type="EMBL" id="MU167240">
    <property type="protein sequence ID" value="KAG0148129.1"/>
    <property type="molecule type" value="Genomic_DNA"/>
</dbReference>
<dbReference type="InterPro" id="IPR035984">
    <property type="entry name" value="Acyl-CoA-binding_sf"/>
</dbReference>
<dbReference type="Pfam" id="PF00887">
    <property type="entry name" value="ACBP"/>
    <property type="match status" value="1"/>
</dbReference>
<dbReference type="PANTHER" id="PTHR23310">
    <property type="entry name" value="ACYL-COA-BINDING PROTEIN, ACBP"/>
    <property type="match status" value="1"/>
</dbReference>
<name>A0A9P6NPZ3_9BASI</name>
<dbReference type="AlphaFoldDB" id="A0A9P6NPZ3"/>
<reference evidence="4" key="1">
    <citation type="submission" date="2013-11" db="EMBL/GenBank/DDBJ databases">
        <title>Genome sequence of the fusiform rust pathogen reveals effectors for host alternation and coevolution with pine.</title>
        <authorList>
            <consortium name="DOE Joint Genome Institute"/>
            <person name="Smith K."/>
            <person name="Pendleton A."/>
            <person name="Kubisiak T."/>
            <person name="Anderson C."/>
            <person name="Salamov A."/>
            <person name="Aerts A."/>
            <person name="Riley R."/>
            <person name="Clum A."/>
            <person name="Lindquist E."/>
            <person name="Ence D."/>
            <person name="Campbell M."/>
            <person name="Kronenberg Z."/>
            <person name="Feau N."/>
            <person name="Dhillon B."/>
            <person name="Hamelin R."/>
            <person name="Burleigh J."/>
            <person name="Smith J."/>
            <person name="Yandell M."/>
            <person name="Nelson C."/>
            <person name="Grigoriev I."/>
            <person name="Davis J."/>
        </authorList>
    </citation>
    <scope>NUCLEOTIDE SEQUENCE</scope>
    <source>
        <strain evidence="4">G11</strain>
    </source>
</reference>
<organism evidence="4 5">
    <name type="scientific">Cronartium quercuum f. sp. fusiforme G11</name>
    <dbReference type="NCBI Taxonomy" id="708437"/>
    <lineage>
        <taxon>Eukaryota</taxon>
        <taxon>Fungi</taxon>
        <taxon>Dikarya</taxon>
        <taxon>Basidiomycota</taxon>
        <taxon>Pucciniomycotina</taxon>
        <taxon>Pucciniomycetes</taxon>
        <taxon>Pucciniales</taxon>
        <taxon>Coleosporiaceae</taxon>
        <taxon>Cronartium</taxon>
    </lineage>
</organism>
<keyword evidence="5" id="KW-1185">Reference proteome</keyword>
<evidence type="ECO:0000313" key="5">
    <source>
        <dbReference type="Proteomes" id="UP000886653"/>
    </source>
</evidence>
<dbReference type="PANTHER" id="PTHR23310:SF62">
    <property type="entry name" value="ACYL-COA BINDING PROTEIN 1, ISOFORM A"/>
    <property type="match status" value="1"/>
</dbReference>
<dbReference type="PRINTS" id="PR00689">
    <property type="entry name" value="ACOABINDINGP"/>
</dbReference>
<dbReference type="Proteomes" id="UP000886653">
    <property type="component" value="Unassembled WGS sequence"/>
</dbReference>
<dbReference type="SUPFAM" id="SSF47027">
    <property type="entry name" value="Acyl-CoA binding protein"/>
    <property type="match status" value="1"/>
</dbReference>
<dbReference type="InterPro" id="IPR014352">
    <property type="entry name" value="FERM/acyl-CoA-bd_prot_sf"/>
</dbReference>
<proteinExistence type="inferred from homology"/>
<comment type="caution">
    <text evidence="4">The sequence shown here is derived from an EMBL/GenBank/DDBJ whole genome shotgun (WGS) entry which is preliminary data.</text>
</comment>
<accession>A0A9P6NPZ3</accession>
<keyword evidence="2" id="KW-0446">Lipid-binding</keyword>
<feature type="domain" description="ACB" evidence="3">
    <location>
        <begin position="6"/>
        <end position="95"/>
    </location>
</feature>
<dbReference type="FunFam" id="1.20.80.10:FF:000010">
    <property type="entry name" value="Acyl-CoA-binding domain-containing protein 5"/>
    <property type="match status" value="1"/>
</dbReference>
<evidence type="ECO:0000259" key="3">
    <source>
        <dbReference type="PROSITE" id="PS51228"/>
    </source>
</evidence>
<evidence type="ECO:0000256" key="1">
    <source>
        <dbReference type="ARBA" id="ARBA00005567"/>
    </source>
</evidence>
<dbReference type="InterPro" id="IPR000582">
    <property type="entry name" value="Acyl-CoA-binding_protein"/>
</dbReference>
<evidence type="ECO:0000313" key="4">
    <source>
        <dbReference type="EMBL" id="KAG0148129.1"/>
    </source>
</evidence>
<protein>
    <recommendedName>
        <fullName evidence="3">ACB domain-containing protein</fullName>
    </recommendedName>
</protein>